<protein>
    <recommendedName>
        <fullName evidence="2 4">acylphosphatase</fullName>
        <ecNumber evidence="2 4">3.6.1.7</ecNumber>
    </recommendedName>
</protein>
<accession>A0A1G6DA01</accession>
<dbReference type="InterPro" id="IPR020456">
    <property type="entry name" value="Acylphosphatase"/>
</dbReference>
<dbReference type="EMBL" id="FMXQ01000006">
    <property type="protein sequence ID" value="SDB41958.1"/>
    <property type="molecule type" value="Genomic_DNA"/>
</dbReference>
<evidence type="ECO:0000259" key="6">
    <source>
        <dbReference type="PROSITE" id="PS51160"/>
    </source>
</evidence>
<proteinExistence type="inferred from homology"/>
<dbReference type="Proteomes" id="UP000199071">
    <property type="component" value="Unassembled WGS sequence"/>
</dbReference>
<evidence type="ECO:0000256" key="5">
    <source>
        <dbReference type="RuleBase" id="RU004168"/>
    </source>
</evidence>
<gene>
    <name evidence="7" type="ORF">SAMN02982931_03213</name>
</gene>
<name>A0A1G6DA01_9HYPH</name>
<dbReference type="EC" id="3.6.1.7" evidence="2 4"/>
<evidence type="ECO:0000256" key="3">
    <source>
        <dbReference type="ARBA" id="ARBA00047645"/>
    </source>
</evidence>
<keyword evidence="4" id="KW-0378">Hydrolase</keyword>
<dbReference type="GO" id="GO:0003998">
    <property type="term" value="F:acylphosphatase activity"/>
    <property type="evidence" value="ECO:0007669"/>
    <property type="project" value="UniProtKB-EC"/>
</dbReference>
<feature type="active site" evidence="4">
    <location>
        <position position="20"/>
    </location>
</feature>
<dbReference type="OrthoDB" id="5295388at2"/>
<dbReference type="InterPro" id="IPR036046">
    <property type="entry name" value="Acylphosphatase-like_dom_sf"/>
</dbReference>
<comment type="similarity">
    <text evidence="1 5">Belongs to the acylphosphatase family.</text>
</comment>
<feature type="active site" evidence="4">
    <location>
        <position position="38"/>
    </location>
</feature>
<feature type="domain" description="Acylphosphatase-like" evidence="6">
    <location>
        <begin position="5"/>
        <end position="91"/>
    </location>
</feature>
<organism evidence="7 8">
    <name type="scientific">Bauldia litoralis</name>
    <dbReference type="NCBI Taxonomy" id="665467"/>
    <lineage>
        <taxon>Bacteria</taxon>
        <taxon>Pseudomonadati</taxon>
        <taxon>Pseudomonadota</taxon>
        <taxon>Alphaproteobacteria</taxon>
        <taxon>Hyphomicrobiales</taxon>
        <taxon>Kaistiaceae</taxon>
        <taxon>Bauldia</taxon>
    </lineage>
</organism>
<sequence length="93" mass="9920">MADKTLHLRIAGRVQGVGYRAWLCGEARSRGLTGWVRNRSDDTVEAVVSGPVDAVEAMVRLCREGPPAALVSGVETAAWDETLPDGFNGLPTL</sequence>
<evidence type="ECO:0000256" key="4">
    <source>
        <dbReference type="PROSITE-ProRule" id="PRU00520"/>
    </source>
</evidence>
<dbReference type="PANTHER" id="PTHR47268">
    <property type="entry name" value="ACYLPHOSPHATASE"/>
    <property type="match status" value="1"/>
</dbReference>
<dbReference type="STRING" id="665467.SAMN02982931_03213"/>
<dbReference type="Gene3D" id="3.30.70.100">
    <property type="match status" value="1"/>
</dbReference>
<evidence type="ECO:0000256" key="1">
    <source>
        <dbReference type="ARBA" id="ARBA00005614"/>
    </source>
</evidence>
<dbReference type="PANTHER" id="PTHR47268:SF4">
    <property type="entry name" value="ACYLPHOSPHATASE"/>
    <property type="match status" value="1"/>
</dbReference>
<comment type="catalytic activity">
    <reaction evidence="3 4">
        <text>an acyl phosphate + H2O = a carboxylate + phosphate + H(+)</text>
        <dbReference type="Rhea" id="RHEA:14965"/>
        <dbReference type="ChEBI" id="CHEBI:15377"/>
        <dbReference type="ChEBI" id="CHEBI:15378"/>
        <dbReference type="ChEBI" id="CHEBI:29067"/>
        <dbReference type="ChEBI" id="CHEBI:43474"/>
        <dbReference type="ChEBI" id="CHEBI:59918"/>
        <dbReference type="EC" id="3.6.1.7"/>
    </reaction>
</comment>
<keyword evidence="8" id="KW-1185">Reference proteome</keyword>
<dbReference type="Pfam" id="PF00708">
    <property type="entry name" value="Acylphosphatase"/>
    <property type="match status" value="1"/>
</dbReference>
<dbReference type="SUPFAM" id="SSF54975">
    <property type="entry name" value="Acylphosphatase/BLUF domain-like"/>
    <property type="match status" value="1"/>
</dbReference>
<evidence type="ECO:0000313" key="8">
    <source>
        <dbReference type="Proteomes" id="UP000199071"/>
    </source>
</evidence>
<evidence type="ECO:0000256" key="2">
    <source>
        <dbReference type="ARBA" id="ARBA00012150"/>
    </source>
</evidence>
<dbReference type="PRINTS" id="PR00112">
    <property type="entry name" value="ACYLPHPHTASE"/>
</dbReference>
<dbReference type="AlphaFoldDB" id="A0A1G6DA01"/>
<dbReference type="RefSeq" id="WP_090877723.1">
    <property type="nucleotide sequence ID" value="NZ_FMXQ01000006.1"/>
</dbReference>
<evidence type="ECO:0000313" key="7">
    <source>
        <dbReference type="EMBL" id="SDB41958.1"/>
    </source>
</evidence>
<reference evidence="7 8" key="1">
    <citation type="submission" date="2016-10" db="EMBL/GenBank/DDBJ databases">
        <authorList>
            <person name="de Groot N.N."/>
        </authorList>
    </citation>
    <scope>NUCLEOTIDE SEQUENCE [LARGE SCALE GENOMIC DNA]</scope>
    <source>
        <strain evidence="7 8">ATCC 35022</strain>
    </source>
</reference>
<dbReference type="InterPro" id="IPR001792">
    <property type="entry name" value="Acylphosphatase-like_dom"/>
</dbReference>
<dbReference type="PROSITE" id="PS51160">
    <property type="entry name" value="ACYLPHOSPHATASE_3"/>
    <property type="match status" value="1"/>
</dbReference>